<dbReference type="InterPro" id="IPR040902">
    <property type="entry name" value="AHJR-like"/>
</dbReference>
<dbReference type="RefSeq" id="WP_147819298.1">
    <property type="nucleotide sequence ID" value="NZ_BPRA01000007.1"/>
</dbReference>
<comment type="caution">
    <text evidence="2">The sequence shown here is derived from an EMBL/GenBank/DDBJ whole genome shotgun (WGS) entry which is preliminary data.</text>
</comment>
<reference evidence="2" key="1">
    <citation type="journal article" date="2021" name="Front. Microbiol.">
        <title>Comprehensive Comparative Genomics and Phenotyping of Methylobacterium Species.</title>
        <authorList>
            <person name="Alessa O."/>
            <person name="Ogura Y."/>
            <person name="Fujitani Y."/>
            <person name="Takami H."/>
            <person name="Hayashi T."/>
            <person name="Sahin N."/>
            <person name="Tani A."/>
        </authorList>
    </citation>
    <scope>NUCLEOTIDE SEQUENCE</scope>
    <source>
        <strain evidence="2">DSM 23674</strain>
    </source>
</reference>
<dbReference type="Pfam" id="PF18743">
    <property type="entry name" value="AHJR-like"/>
    <property type="match status" value="1"/>
</dbReference>
<accession>A0ABQ4TJM6</accession>
<evidence type="ECO:0000313" key="3">
    <source>
        <dbReference type="Proteomes" id="UP001055101"/>
    </source>
</evidence>
<reference evidence="2" key="2">
    <citation type="submission" date="2021-08" db="EMBL/GenBank/DDBJ databases">
        <authorList>
            <person name="Tani A."/>
            <person name="Ola A."/>
            <person name="Ogura Y."/>
            <person name="Katsura K."/>
            <person name="Hayashi T."/>
        </authorList>
    </citation>
    <scope>NUCLEOTIDE SEQUENCE</scope>
    <source>
        <strain evidence="2">DSM 23674</strain>
    </source>
</reference>
<gene>
    <name evidence="2" type="ORF">EKPJFOCH_1669</name>
</gene>
<sequence>MLTVDRAVQTREQKRIARKYEILGYEVQERPDAGLLPDFMHDLTPDIIARSPFDNVVIEVKQRAALEGSNDLVGLAARVSGRSGWRFELVVVDDRDGTPVGDIAAEHERLLAKVNAATQAGLTDLAYVYLAQALVEAAREIAASHRIKVKDKTDKSVFLDLGFRGVLPSALLDRCLEAIAGRDRFATASGSDERPSDAELKDLFDVYEQLRQLS</sequence>
<protein>
    <recommendedName>
        <fullName evidence="1">REase AHJR-like domain-containing protein</fullName>
    </recommendedName>
</protein>
<evidence type="ECO:0000313" key="2">
    <source>
        <dbReference type="EMBL" id="GJE55181.1"/>
    </source>
</evidence>
<dbReference type="Proteomes" id="UP001055101">
    <property type="component" value="Unassembled WGS sequence"/>
</dbReference>
<evidence type="ECO:0000259" key="1">
    <source>
        <dbReference type="Pfam" id="PF18743"/>
    </source>
</evidence>
<name>A0ABQ4TJM6_9HYPH</name>
<organism evidence="2 3">
    <name type="scientific">Methylobacterium thuringiense</name>
    <dbReference type="NCBI Taxonomy" id="1003091"/>
    <lineage>
        <taxon>Bacteria</taxon>
        <taxon>Pseudomonadati</taxon>
        <taxon>Pseudomonadota</taxon>
        <taxon>Alphaproteobacteria</taxon>
        <taxon>Hyphomicrobiales</taxon>
        <taxon>Methylobacteriaceae</taxon>
        <taxon>Methylobacterium</taxon>
    </lineage>
</organism>
<keyword evidence="3" id="KW-1185">Reference proteome</keyword>
<dbReference type="EMBL" id="BPRA01000007">
    <property type="protein sequence ID" value="GJE55181.1"/>
    <property type="molecule type" value="Genomic_DNA"/>
</dbReference>
<proteinExistence type="predicted"/>
<feature type="domain" description="REase AHJR-like" evidence="1">
    <location>
        <begin position="11"/>
        <end position="100"/>
    </location>
</feature>